<dbReference type="SUPFAM" id="SSF63817">
    <property type="entry name" value="Sortase"/>
    <property type="match status" value="1"/>
</dbReference>
<dbReference type="CDD" id="cd05830">
    <property type="entry name" value="Sortase_E"/>
    <property type="match status" value="1"/>
</dbReference>
<feature type="compositionally biased region" description="Pro residues" evidence="3">
    <location>
        <begin position="76"/>
        <end position="89"/>
    </location>
</feature>
<keyword evidence="4" id="KW-0812">Transmembrane</keyword>
<keyword evidence="1" id="KW-0378">Hydrolase</keyword>
<dbReference type="OrthoDB" id="5242879at2"/>
<evidence type="ECO:0000256" key="2">
    <source>
        <dbReference type="PIRSR" id="PIRSR605754-1"/>
    </source>
</evidence>
<accession>A0A2C9A0U5</accession>
<reference evidence="5 6" key="1">
    <citation type="submission" date="2017-09" db="EMBL/GenBank/DDBJ databases">
        <authorList>
            <person name="Ehlers B."/>
            <person name="Leendertz F.H."/>
        </authorList>
    </citation>
    <scope>NUCLEOTIDE SEQUENCE [LARGE SCALE GENOMIC DNA]</scope>
    <source>
        <strain evidence="5 6">CGMCC 1.05381</strain>
    </source>
</reference>
<feature type="transmembrane region" description="Helical" evidence="4">
    <location>
        <begin position="24"/>
        <end position="50"/>
    </location>
</feature>
<dbReference type="Pfam" id="PF04203">
    <property type="entry name" value="Sortase"/>
    <property type="match status" value="1"/>
</dbReference>
<gene>
    <name evidence="5" type="ORF">SAMN06296378_2530</name>
</gene>
<dbReference type="InterPro" id="IPR005754">
    <property type="entry name" value="Sortase"/>
</dbReference>
<sequence>MATVEGRRLNRGHEKQALRLRRRLSVVGVLGELLITAGVVVLLFLGWQVWLGNLLSSNAQSVQAQALSQSWSKGDPPTPEEPAGRPDPGPPVIVAAPKNAVQFANLIVPRLGADYTKPVAEGIDADVLRNGIGHYPGTQIPGDVGNAAFAAHRTGNGSPFFDIEKLQVGDSIYFEMEAGWYRYVVRSLEYVPATGVGVLEPVPQSPDIAATDRILTLTSCNPVFTADERIIVYSLFDTWFPRSGGAPAEIAELSQANGGG</sequence>
<dbReference type="Gene3D" id="2.40.260.10">
    <property type="entry name" value="Sortase"/>
    <property type="match status" value="1"/>
</dbReference>
<proteinExistence type="predicted"/>
<dbReference type="NCBIfam" id="TIGR01076">
    <property type="entry name" value="sortase_fam"/>
    <property type="match status" value="1"/>
</dbReference>
<dbReference type="EMBL" id="OCST01000005">
    <property type="protein sequence ID" value="SOE72533.1"/>
    <property type="molecule type" value="Genomic_DNA"/>
</dbReference>
<dbReference type="GO" id="GO:0016787">
    <property type="term" value="F:hydrolase activity"/>
    <property type="evidence" value="ECO:0007669"/>
    <property type="project" value="UniProtKB-KW"/>
</dbReference>
<evidence type="ECO:0000256" key="3">
    <source>
        <dbReference type="SAM" id="MobiDB-lite"/>
    </source>
</evidence>
<evidence type="ECO:0000313" key="6">
    <source>
        <dbReference type="Proteomes" id="UP000219440"/>
    </source>
</evidence>
<feature type="active site" description="Acyl-thioester intermediate" evidence="2">
    <location>
        <position position="220"/>
    </location>
</feature>
<dbReference type="NCBIfam" id="NF033747">
    <property type="entry name" value="class_E_sortase"/>
    <property type="match status" value="1"/>
</dbReference>
<organism evidence="5 6">
    <name type="scientific">Salinibacterium xinjiangense</name>
    <dbReference type="NCBI Taxonomy" id="386302"/>
    <lineage>
        <taxon>Bacteria</taxon>
        <taxon>Bacillati</taxon>
        <taxon>Actinomycetota</taxon>
        <taxon>Actinomycetes</taxon>
        <taxon>Micrococcales</taxon>
        <taxon>Microbacteriaceae</taxon>
        <taxon>Salinibacterium</taxon>
    </lineage>
</organism>
<evidence type="ECO:0000256" key="4">
    <source>
        <dbReference type="SAM" id="Phobius"/>
    </source>
</evidence>
<name>A0A2C9A0U5_9MICO</name>
<keyword evidence="4" id="KW-0472">Membrane</keyword>
<dbReference type="AlphaFoldDB" id="A0A2C9A0U5"/>
<evidence type="ECO:0000256" key="1">
    <source>
        <dbReference type="ARBA" id="ARBA00022801"/>
    </source>
</evidence>
<dbReference type="InterPro" id="IPR042003">
    <property type="entry name" value="Sortase_E"/>
</dbReference>
<keyword evidence="6" id="KW-1185">Reference proteome</keyword>
<dbReference type="InterPro" id="IPR053465">
    <property type="entry name" value="Sortase_Class_E"/>
</dbReference>
<keyword evidence="4" id="KW-1133">Transmembrane helix</keyword>
<dbReference type="RefSeq" id="WP_097061594.1">
    <property type="nucleotide sequence ID" value="NZ_BMLC01000004.1"/>
</dbReference>
<evidence type="ECO:0000313" key="5">
    <source>
        <dbReference type="EMBL" id="SOE72533.1"/>
    </source>
</evidence>
<dbReference type="Proteomes" id="UP000219440">
    <property type="component" value="Unassembled WGS sequence"/>
</dbReference>
<feature type="region of interest" description="Disordered" evidence="3">
    <location>
        <begin position="66"/>
        <end position="89"/>
    </location>
</feature>
<dbReference type="InterPro" id="IPR023365">
    <property type="entry name" value="Sortase_dom-sf"/>
</dbReference>
<feature type="active site" description="Proton donor/acceptor" evidence="2">
    <location>
        <position position="152"/>
    </location>
</feature>
<protein>
    <submittedName>
        <fullName evidence="5">Sortase A</fullName>
    </submittedName>
</protein>